<organism evidence="1 2">
    <name type="scientific">Janthinobacterium lividum</name>
    <dbReference type="NCBI Taxonomy" id="29581"/>
    <lineage>
        <taxon>Bacteria</taxon>
        <taxon>Pseudomonadati</taxon>
        <taxon>Pseudomonadota</taxon>
        <taxon>Betaproteobacteria</taxon>
        <taxon>Burkholderiales</taxon>
        <taxon>Oxalobacteraceae</taxon>
        <taxon>Janthinobacterium</taxon>
    </lineage>
</organism>
<accession>A0AAJ4MY69</accession>
<reference evidence="1 2" key="1">
    <citation type="submission" date="2021-03" db="EMBL/GenBank/DDBJ databases">
        <title>Draft genome sequence of Janthinobacterium sp. strain PLB02 isolated from infected primmorphs (Lubomirskia baicalensis).</title>
        <authorList>
            <person name="Chernogor L.I."/>
            <person name="Belikov S.I."/>
            <person name="Petrushin I.S."/>
        </authorList>
    </citation>
    <scope>NUCLEOTIDE SEQUENCE [LARGE SCALE GENOMIC DNA]</scope>
    <source>
        <strain evidence="1 2">PLB02</strain>
    </source>
</reference>
<evidence type="ECO:0000313" key="2">
    <source>
        <dbReference type="Proteomes" id="UP000662821"/>
    </source>
</evidence>
<evidence type="ECO:0000313" key="1">
    <source>
        <dbReference type="EMBL" id="QSX98877.1"/>
    </source>
</evidence>
<dbReference type="EMBL" id="CP071520">
    <property type="protein sequence ID" value="QSX98877.1"/>
    <property type="molecule type" value="Genomic_DNA"/>
</dbReference>
<dbReference type="RefSeq" id="WP_151094748.1">
    <property type="nucleotide sequence ID" value="NZ_CP071520.1"/>
</dbReference>
<dbReference type="AlphaFoldDB" id="A0AAJ4MY69"/>
<name>A0AAJ4MY69_9BURK</name>
<gene>
    <name evidence="1" type="ORF">J3P46_13795</name>
</gene>
<protein>
    <submittedName>
        <fullName evidence="1">Uncharacterized protein</fullName>
    </submittedName>
</protein>
<proteinExistence type="predicted"/>
<sequence length="131" mass="13465">MIAVNPNNFIVTFDAAGQNVAWKYDGAGDAPVCAAGESQRITFSFVCSDRPQTFSVVATLTAQPMAGSAGAPFVQGAVVPLTNPTTLTVSTQAGDWDFGIAFTATWPAPDGYTVSANVPDPELQVGSIPPG</sequence>
<dbReference type="Proteomes" id="UP000662821">
    <property type="component" value="Chromosome"/>
</dbReference>